<feature type="binding site" evidence="8">
    <location>
        <begin position="547"/>
        <end position="548"/>
    </location>
    <ligand>
        <name>FAD</name>
        <dbReference type="ChEBI" id="CHEBI:57692"/>
    </ligand>
</feature>
<evidence type="ECO:0000256" key="9">
    <source>
        <dbReference type="RuleBase" id="RU003968"/>
    </source>
</evidence>
<reference evidence="12 13" key="1">
    <citation type="submission" date="2021-08" db="EMBL/GenBank/DDBJ databases">
        <title>Draft Genome Sequence of Phanerochaete sordida strain YK-624.</title>
        <authorList>
            <person name="Mori T."/>
            <person name="Dohra H."/>
            <person name="Suzuki T."/>
            <person name="Kawagishi H."/>
            <person name="Hirai H."/>
        </authorList>
    </citation>
    <scope>NUCLEOTIDE SEQUENCE [LARGE SCALE GENOMIC DNA]</scope>
    <source>
        <strain evidence="12 13">YK-624</strain>
    </source>
</reference>
<evidence type="ECO:0000259" key="11">
    <source>
        <dbReference type="PROSITE" id="PS00624"/>
    </source>
</evidence>
<comment type="cofactor">
    <cofactor evidence="1 8">
        <name>FAD</name>
        <dbReference type="ChEBI" id="CHEBI:57692"/>
    </cofactor>
</comment>
<gene>
    <name evidence="12" type="ORF">PsYK624_035700</name>
</gene>
<dbReference type="OrthoDB" id="269227at2759"/>
<dbReference type="Pfam" id="PF00732">
    <property type="entry name" value="GMC_oxred_N"/>
    <property type="match status" value="1"/>
</dbReference>
<evidence type="ECO:0000256" key="6">
    <source>
        <dbReference type="ARBA" id="ARBA00023002"/>
    </source>
</evidence>
<keyword evidence="3 9" id="KW-0285">Flavoprotein</keyword>
<evidence type="ECO:0000313" key="13">
    <source>
        <dbReference type="Proteomes" id="UP000703269"/>
    </source>
</evidence>
<evidence type="ECO:0000256" key="3">
    <source>
        <dbReference type="ARBA" id="ARBA00022630"/>
    </source>
</evidence>
<evidence type="ECO:0000256" key="8">
    <source>
        <dbReference type="PIRSR" id="PIRSR000137-2"/>
    </source>
</evidence>
<keyword evidence="5 8" id="KW-0274">FAD</keyword>
<comment type="caution">
    <text evidence="12">The sequence shown here is derived from an EMBL/GenBank/DDBJ whole genome shotgun (WGS) entry which is preliminary data.</text>
</comment>
<evidence type="ECO:0000256" key="5">
    <source>
        <dbReference type="ARBA" id="ARBA00022827"/>
    </source>
</evidence>
<evidence type="ECO:0000313" key="12">
    <source>
        <dbReference type="EMBL" id="GJE87487.1"/>
    </source>
</evidence>
<evidence type="ECO:0000256" key="4">
    <source>
        <dbReference type="ARBA" id="ARBA00022729"/>
    </source>
</evidence>
<feature type="binding site" evidence="8">
    <location>
        <begin position="101"/>
        <end position="104"/>
    </location>
    <ligand>
        <name>FAD</name>
        <dbReference type="ChEBI" id="CHEBI:57692"/>
    </ligand>
</feature>
<evidence type="ECO:0000256" key="2">
    <source>
        <dbReference type="ARBA" id="ARBA00010790"/>
    </source>
</evidence>
<evidence type="ECO:0000256" key="1">
    <source>
        <dbReference type="ARBA" id="ARBA00001974"/>
    </source>
</evidence>
<dbReference type="Proteomes" id="UP000703269">
    <property type="component" value="Unassembled WGS sequence"/>
</dbReference>
<dbReference type="GO" id="GO:0050660">
    <property type="term" value="F:flavin adenine dinucleotide binding"/>
    <property type="evidence" value="ECO:0007669"/>
    <property type="project" value="InterPro"/>
</dbReference>
<proteinExistence type="inferred from homology"/>
<dbReference type="EMBL" id="BPQB01000006">
    <property type="protein sequence ID" value="GJE87487.1"/>
    <property type="molecule type" value="Genomic_DNA"/>
</dbReference>
<feature type="active site" description="Proton donor" evidence="7">
    <location>
        <position position="548"/>
    </location>
</feature>
<feature type="active site" description="Proton acceptor" evidence="7">
    <location>
        <position position="591"/>
    </location>
</feature>
<sequence>MSAKLEDVADKSFDYVIIGGGTAGLVVAARLSEDPSVTVCVLEAGGANLDDPEILTPSLSRGHFGREQYSWNFTTTKQKMCSDKAFPWARGRGLGGSSAMNFLVWTKPPADEIDDWERLGNPGWNWKNYQKYVHKAERFAEPAAELKAKYKMPLYEGDVGREGALAVSYPRTISDLDRCLIETINNAGIPTAPRPYGGDPNGVYWTINTMDQATATRSYASTAYYLPHRTRPNLTVLPHALGTRLLSAPDAAGLLRAHAVEFLFGASATRHTVRVRREALLAAGALQSPQLLELSGIGAPAVLARARVPLRLALPGVGANLQEHVYGAFSWELKPAHAALPGLYALAHPASRAHHAALYAAPPAARGGAYTMGLTNFAFAPLARVAGRARAREIHACAQAHVGALAAAGQLDDGLRAQYAIQLKRLDPDARAPGPVCEVVGVSGVGALRVAPGTAYVSVSWAANSLLSRGTVHITSDDPRQPPELDPHYFEHDADLDVVLETAKFARSLAQHAPLRDMVARELLPGPDVAGDAALAEFIKRSYSTTWHTCGTCAMLPLSAGGVVDAALRVHGAANVRVVDLSVAPLHFSAHAQATVYAIAEQAADIIKGVFVP</sequence>
<keyword evidence="13" id="KW-1185">Reference proteome</keyword>
<dbReference type="InterPro" id="IPR007867">
    <property type="entry name" value="GMC_OxRtase_C"/>
</dbReference>
<feature type="domain" description="Glucose-methanol-choline oxidoreductase N-terminal" evidence="10">
    <location>
        <begin position="91"/>
        <end position="114"/>
    </location>
</feature>
<feature type="domain" description="Glucose-methanol-choline oxidoreductase N-terminal" evidence="11">
    <location>
        <begin position="284"/>
        <end position="298"/>
    </location>
</feature>
<dbReference type="GO" id="GO:0016614">
    <property type="term" value="F:oxidoreductase activity, acting on CH-OH group of donors"/>
    <property type="evidence" value="ECO:0007669"/>
    <property type="project" value="InterPro"/>
</dbReference>
<dbReference type="SUPFAM" id="SSF54373">
    <property type="entry name" value="FAD-linked reductases, C-terminal domain"/>
    <property type="match status" value="1"/>
</dbReference>
<dbReference type="SUPFAM" id="SSF51905">
    <property type="entry name" value="FAD/NAD(P)-binding domain"/>
    <property type="match status" value="1"/>
</dbReference>
<organism evidence="12 13">
    <name type="scientific">Phanerochaete sordida</name>
    <dbReference type="NCBI Taxonomy" id="48140"/>
    <lineage>
        <taxon>Eukaryota</taxon>
        <taxon>Fungi</taxon>
        <taxon>Dikarya</taxon>
        <taxon>Basidiomycota</taxon>
        <taxon>Agaricomycotina</taxon>
        <taxon>Agaricomycetes</taxon>
        <taxon>Polyporales</taxon>
        <taxon>Phanerochaetaceae</taxon>
        <taxon>Phanerochaete</taxon>
    </lineage>
</organism>
<dbReference type="PANTHER" id="PTHR11552">
    <property type="entry name" value="GLUCOSE-METHANOL-CHOLINE GMC OXIDOREDUCTASE"/>
    <property type="match status" value="1"/>
</dbReference>
<keyword evidence="6" id="KW-0560">Oxidoreductase</keyword>
<comment type="similarity">
    <text evidence="2 9">Belongs to the GMC oxidoreductase family.</text>
</comment>
<dbReference type="PIRSF" id="PIRSF000137">
    <property type="entry name" value="Alcohol_oxidase"/>
    <property type="match status" value="1"/>
</dbReference>
<accession>A0A9P3G1W2</accession>
<dbReference type="AlphaFoldDB" id="A0A9P3G1W2"/>
<protein>
    <submittedName>
        <fullName evidence="12">GMC family oxidoreductase</fullName>
    </submittedName>
</protein>
<dbReference type="Gene3D" id="3.30.560.10">
    <property type="entry name" value="Glucose Oxidase, domain 3"/>
    <property type="match status" value="1"/>
</dbReference>
<dbReference type="PANTHER" id="PTHR11552:SF201">
    <property type="entry name" value="GLUCOSE-METHANOL-CHOLINE OXIDOREDUCTASE N-TERMINAL DOMAIN-CONTAINING PROTEIN"/>
    <property type="match status" value="1"/>
</dbReference>
<evidence type="ECO:0000259" key="10">
    <source>
        <dbReference type="PROSITE" id="PS00623"/>
    </source>
</evidence>
<dbReference type="InterPro" id="IPR012132">
    <property type="entry name" value="GMC_OxRdtase"/>
</dbReference>
<dbReference type="PROSITE" id="PS00624">
    <property type="entry name" value="GMC_OXRED_2"/>
    <property type="match status" value="1"/>
</dbReference>
<keyword evidence="4" id="KW-0732">Signal</keyword>
<dbReference type="Pfam" id="PF05199">
    <property type="entry name" value="GMC_oxred_C"/>
    <property type="match status" value="1"/>
</dbReference>
<dbReference type="InterPro" id="IPR000172">
    <property type="entry name" value="GMC_OxRdtase_N"/>
</dbReference>
<name>A0A9P3G1W2_9APHY</name>
<evidence type="ECO:0000256" key="7">
    <source>
        <dbReference type="PIRSR" id="PIRSR000137-1"/>
    </source>
</evidence>
<dbReference type="InterPro" id="IPR036188">
    <property type="entry name" value="FAD/NAD-bd_sf"/>
</dbReference>
<dbReference type="PROSITE" id="PS00623">
    <property type="entry name" value="GMC_OXRED_1"/>
    <property type="match status" value="1"/>
</dbReference>
<dbReference type="Gene3D" id="3.50.50.60">
    <property type="entry name" value="FAD/NAD(P)-binding domain"/>
    <property type="match status" value="1"/>
</dbReference>